<dbReference type="PANTHER" id="PTHR46082">
    <property type="entry name" value="ATP/GTP-BINDING PROTEIN-RELATED"/>
    <property type="match status" value="1"/>
</dbReference>
<dbReference type="Proteomes" id="UP001215712">
    <property type="component" value="Unassembled WGS sequence"/>
</dbReference>
<evidence type="ECO:0000259" key="2">
    <source>
        <dbReference type="Pfam" id="PF01048"/>
    </source>
</evidence>
<dbReference type="PANTHER" id="PTHR46082:SF6">
    <property type="entry name" value="AAA+ ATPASE DOMAIN-CONTAINING PROTEIN-RELATED"/>
    <property type="match status" value="1"/>
</dbReference>
<feature type="domain" description="Nucleoside phosphorylase" evidence="2">
    <location>
        <begin position="15"/>
        <end position="297"/>
    </location>
</feature>
<dbReference type="Pfam" id="PF01048">
    <property type="entry name" value="PNP_UDP_1"/>
    <property type="match status" value="1"/>
</dbReference>
<organism evidence="3 4">
    <name type="scientific">Penicillium malachiteum</name>
    <dbReference type="NCBI Taxonomy" id="1324776"/>
    <lineage>
        <taxon>Eukaryota</taxon>
        <taxon>Fungi</taxon>
        <taxon>Dikarya</taxon>
        <taxon>Ascomycota</taxon>
        <taxon>Pezizomycotina</taxon>
        <taxon>Eurotiomycetes</taxon>
        <taxon>Eurotiomycetidae</taxon>
        <taxon>Eurotiales</taxon>
        <taxon>Aspergillaceae</taxon>
        <taxon>Penicillium</taxon>
    </lineage>
</organism>
<evidence type="ECO:0000256" key="1">
    <source>
        <dbReference type="SAM" id="MobiDB-lite"/>
    </source>
</evidence>
<dbReference type="InterPro" id="IPR035994">
    <property type="entry name" value="Nucleoside_phosphorylase_sf"/>
</dbReference>
<dbReference type="GO" id="GO:0003824">
    <property type="term" value="F:catalytic activity"/>
    <property type="evidence" value="ECO:0007669"/>
    <property type="project" value="InterPro"/>
</dbReference>
<proteinExistence type="predicted"/>
<evidence type="ECO:0000313" key="4">
    <source>
        <dbReference type="Proteomes" id="UP001215712"/>
    </source>
</evidence>
<feature type="compositionally biased region" description="Polar residues" evidence="1">
    <location>
        <begin position="332"/>
        <end position="347"/>
    </location>
</feature>
<dbReference type="AlphaFoldDB" id="A0AAD6HC17"/>
<evidence type="ECO:0000313" key="3">
    <source>
        <dbReference type="EMBL" id="KAJ5704250.1"/>
    </source>
</evidence>
<dbReference type="SUPFAM" id="SSF53167">
    <property type="entry name" value="Purine and uridine phosphorylases"/>
    <property type="match status" value="1"/>
</dbReference>
<reference evidence="3" key="2">
    <citation type="submission" date="2023-01" db="EMBL/GenBank/DDBJ databases">
        <authorList>
            <person name="Petersen C."/>
        </authorList>
    </citation>
    <scope>NUCLEOTIDE SEQUENCE</scope>
    <source>
        <strain evidence="3">IBT 17514</strain>
    </source>
</reference>
<dbReference type="InterPro" id="IPR053137">
    <property type="entry name" value="NLR-like"/>
</dbReference>
<keyword evidence="4" id="KW-1185">Reference proteome</keyword>
<dbReference type="Gene3D" id="3.40.50.1580">
    <property type="entry name" value="Nucleoside phosphorylase domain"/>
    <property type="match status" value="1"/>
</dbReference>
<protein>
    <recommendedName>
        <fullName evidence="2">Nucleoside phosphorylase domain-containing protein</fullName>
    </recommendedName>
</protein>
<accession>A0AAD6HC17</accession>
<feature type="region of interest" description="Disordered" evidence="1">
    <location>
        <begin position="324"/>
        <end position="347"/>
    </location>
</feature>
<dbReference type="GO" id="GO:0009116">
    <property type="term" value="P:nucleoside metabolic process"/>
    <property type="evidence" value="ECO:0007669"/>
    <property type="project" value="InterPro"/>
</dbReference>
<dbReference type="InterPro" id="IPR000845">
    <property type="entry name" value="Nucleoside_phosphorylase_d"/>
</dbReference>
<reference evidence="3" key="1">
    <citation type="journal article" date="2023" name="IMA Fungus">
        <title>Comparative genomic study of the Penicillium genus elucidates a diverse pangenome and 15 lateral gene transfer events.</title>
        <authorList>
            <person name="Petersen C."/>
            <person name="Sorensen T."/>
            <person name="Nielsen M.R."/>
            <person name="Sondergaard T.E."/>
            <person name="Sorensen J.L."/>
            <person name="Fitzpatrick D.A."/>
            <person name="Frisvad J.C."/>
            <person name="Nielsen K.L."/>
        </authorList>
    </citation>
    <scope>NUCLEOTIDE SEQUENCE</scope>
    <source>
        <strain evidence="3">IBT 17514</strain>
    </source>
</reference>
<name>A0AAD6HC17_9EURO</name>
<dbReference type="EMBL" id="JAQJAN010000020">
    <property type="protein sequence ID" value="KAJ5704250.1"/>
    <property type="molecule type" value="Genomic_DNA"/>
</dbReference>
<comment type="caution">
    <text evidence="3">The sequence shown here is derived from an EMBL/GenBank/DDBJ whole genome shotgun (WGS) entry which is preliminary data.</text>
</comment>
<sequence length="373" mass="41921">MYRVAPPKDRRGFDVAIICALVFEAHAIEYMFDSFWHEQPEDRQYGKLPEDENTYRLGVISNHNVVLTYMPSMGKSFAASATSSLGLSFPNIKLALVVGICGGVPSSGSSSNGNKEIFLGDIVISDEIVTVPVSNREVRTFLHKLKGPRGYNRLIERSHHHLADLQKERRDEYLYPPRQYDRLFESSYHHTHRRSSNCKACKEKSFSKTAHDATCEVLKCNWRRLVNRSRSTTEGIDVHFGRIASGDKVMKSSIDRNQIAKDADLIAFEMESAGVHDNLPCIVVKGVCDYADSHKDKLWQRCSAGGAAACTKVLLEQWVSVDQANDGHRQPETPSLLTTPPKQPQASTPIINTAVTLQHRRNEEFLKADYCKA</sequence>
<gene>
    <name evidence="3" type="ORF">N7493_011388</name>
</gene>